<keyword evidence="4" id="KW-1185">Reference proteome</keyword>
<dbReference type="RefSeq" id="WP_243513572.1">
    <property type="nucleotide sequence ID" value="NZ_CP094534.1"/>
</dbReference>
<keyword evidence="2" id="KW-0472">Membrane</keyword>
<evidence type="ECO:0000256" key="2">
    <source>
        <dbReference type="SAM" id="Phobius"/>
    </source>
</evidence>
<feature type="region of interest" description="Disordered" evidence="1">
    <location>
        <begin position="1"/>
        <end position="20"/>
    </location>
</feature>
<evidence type="ECO:0000256" key="1">
    <source>
        <dbReference type="SAM" id="MobiDB-lite"/>
    </source>
</evidence>
<feature type="transmembrane region" description="Helical" evidence="2">
    <location>
        <begin position="27"/>
        <end position="49"/>
    </location>
</feature>
<evidence type="ECO:0008006" key="5">
    <source>
        <dbReference type="Google" id="ProtNLM"/>
    </source>
</evidence>
<evidence type="ECO:0000313" key="4">
    <source>
        <dbReference type="Proteomes" id="UP000831390"/>
    </source>
</evidence>
<protein>
    <recommendedName>
        <fullName evidence="5">AsmA-like C-terminal domain-containing protein</fullName>
    </recommendedName>
</protein>
<sequence>MPDTFLPANTSSPASAPPPEPGGRHRWVWWLLGVCGLLLGLALVVQHFLDPWLRRQLEKQVLTQTHGQYRLHVNELETSIWQRAIRLRGLRLRPAAQVSDTLPRLRLDAAELHVTGVGLLALLHKGVVPVDSAVLDSVRLDVLALPTKPTRRAGRPLHQQLPLGLKGLDINYAGLQRAQINYLPDSAQTTARLRRADLSARHLLLSPAGAADTQRLGYAAGWHLRLQQSQARAQGHALALAKLDFSTSAKRLQLDSAHLQPTNPVSSRSPRLALALPRLLLTGLDAARLQHTHRLRVDSLLVQGPHLTLTPAQSTTPDPAARANFIRSVEVAQLVVRNGYLHVAGTPENPIIRQMEVAATAIRYDSAAAPDARSVLFAKSWNVALGRSQATLAAHPVSVGSLRLSTAAGTFDLRALRVRQPAPGQGKPDGARFDVTLPHLTLSGFDAAQLQHHRHFKARRLELSGAKALFIPPAQPPPPLWQLLSKAARRSDLAELRVRNTEIRIGRWRHSPHIRQLNLTGRSIRIDQPSDDAPNRIAYALGWQGQSGRLSAPFDSPFYFASSERVKVDTDARLLRFEDMRLKPRYSPVGMNLRKGYQAPAVTIKVPSLTLTGLDYPNLVNHGDFRIARAVAQRPHVLIASDGRGPINPNLSKISPEEMRHLKVTVDVRRLDFVNGSLYTTYRSPRTPIIGKLNISRFNGSFFNLSNDRRRMTPATPLTGRASTYLQGQCRLDAQISAYLLDPKGRHRVWGTFGPSPFAIINSMTVPTRLVQFKKGEVQGIRFALQADRQGVTGTMTTRYTGLQMQLLGYKEEEIKKTFFKRIISKAANVLVIRDQNPRKRDKLISGEMTSKREPRFSVFTLWRQGVVSGLFNNVGVPQKLAQKLSESADEAPLPK</sequence>
<keyword evidence="2" id="KW-1133">Transmembrane helix</keyword>
<keyword evidence="2" id="KW-0812">Transmembrane</keyword>
<dbReference type="Proteomes" id="UP000831390">
    <property type="component" value="Chromosome"/>
</dbReference>
<gene>
    <name evidence="3" type="ORF">MTP16_21235</name>
</gene>
<evidence type="ECO:0000313" key="3">
    <source>
        <dbReference type="EMBL" id="UOE33633.1"/>
    </source>
</evidence>
<accession>A0ABY4B3B2</accession>
<reference evidence="3 4" key="1">
    <citation type="submission" date="2022-03" db="EMBL/GenBank/DDBJ databases">
        <title>Hymenobactersp. isolated from the air.</title>
        <authorList>
            <person name="Won M."/>
            <person name="Kwon S.-W."/>
        </authorList>
    </citation>
    <scope>NUCLEOTIDE SEQUENCE [LARGE SCALE GENOMIC DNA]</scope>
    <source>
        <strain evidence="3 4">KACC 22596</strain>
    </source>
</reference>
<proteinExistence type="predicted"/>
<organism evidence="3 4">
    <name type="scientific">Hymenobacter monticola</name>
    <dbReference type="NCBI Taxonomy" id="1705399"/>
    <lineage>
        <taxon>Bacteria</taxon>
        <taxon>Pseudomonadati</taxon>
        <taxon>Bacteroidota</taxon>
        <taxon>Cytophagia</taxon>
        <taxon>Cytophagales</taxon>
        <taxon>Hymenobacteraceae</taxon>
        <taxon>Hymenobacter</taxon>
    </lineage>
</organism>
<dbReference type="EMBL" id="CP094534">
    <property type="protein sequence ID" value="UOE33633.1"/>
    <property type="molecule type" value="Genomic_DNA"/>
</dbReference>
<name>A0ABY4B3B2_9BACT</name>